<evidence type="ECO:0000313" key="3">
    <source>
        <dbReference type="Proteomes" id="UP000014500"/>
    </source>
</evidence>
<evidence type="ECO:0000256" key="1">
    <source>
        <dbReference type="SAM" id="SignalP"/>
    </source>
</evidence>
<dbReference type="AlphaFoldDB" id="T1JJR5"/>
<dbReference type="eggNOG" id="KOG1543">
    <property type="taxonomic scope" value="Eukaryota"/>
</dbReference>
<keyword evidence="1" id="KW-0732">Signal</keyword>
<feature type="chain" id="PRO_5004580385" evidence="1">
    <location>
        <begin position="20"/>
        <end position="175"/>
    </location>
</feature>
<protein>
    <submittedName>
        <fullName evidence="2">Uncharacterized protein</fullName>
    </submittedName>
</protein>
<evidence type="ECO:0000313" key="2">
    <source>
        <dbReference type="EnsemblMetazoa" id="SMAR014095-PA"/>
    </source>
</evidence>
<dbReference type="EnsemblMetazoa" id="SMAR014095-RA">
    <property type="protein sequence ID" value="SMAR014095-PA"/>
    <property type="gene ID" value="SMAR014095"/>
</dbReference>
<dbReference type="HOGENOM" id="CLU_1534483_0_0_1"/>
<dbReference type="EMBL" id="JH431182">
    <property type="status" value="NOT_ANNOTATED_CDS"/>
    <property type="molecule type" value="Genomic_DNA"/>
</dbReference>
<organism evidence="2 3">
    <name type="scientific">Strigamia maritima</name>
    <name type="common">European centipede</name>
    <name type="synonym">Geophilus maritimus</name>
    <dbReference type="NCBI Taxonomy" id="126957"/>
    <lineage>
        <taxon>Eukaryota</taxon>
        <taxon>Metazoa</taxon>
        <taxon>Ecdysozoa</taxon>
        <taxon>Arthropoda</taxon>
        <taxon>Myriapoda</taxon>
        <taxon>Chilopoda</taxon>
        <taxon>Pleurostigmophora</taxon>
        <taxon>Geophilomorpha</taxon>
        <taxon>Linotaeniidae</taxon>
        <taxon>Strigamia</taxon>
    </lineage>
</organism>
<keyword evidence="3" id="KW-1185">Reference proteome</keyword>
<reference evidence="3" key="1">
    <citation type="submission" date="2011-05" db="EMBL/GenBank/DDBJ databases">
        <authorList>
            <person name="Richards S.R."/>
            <person name="Qu J."/>
            <person name="Jiang H."/>
            <person name="Jhangiani S.N."/>
            <person name="Agravi P."/>
            <person name="Goodspeed R."/>
            <person name="Gross S."/>
            <person name="Mandapat C."/>
            <person name="Jackson L."/>
            <person name="Mathew T."/>
            <person name="Pu L."/>
            <person name="Thornton R."/>
            <person name="Saada N."/>
            <person name="Wilczek-Boney K.B."/>
            <person name="Lee S."/>
            <person name="Kovar C."/>
            <person name="Wu Y."/>
            <person name="Scherer S.E."/>
            <person name="Worley K.C."/>
            <person name="Muzny D.M."/>
            <person name="Gibbs R."/>
        </authorList>
    </citation>
    <scope>NUCLEOTIDE SEQUENCE</scope>
    <source>
        <strain evidence="3">Brora</strain>
    </source>
</reference>
<dbReference type="STRING" id="126957.T1JJR5"/>
<feature type="signal peptide" evidence="1">
    <location>
        <begin position="1"/>
        <end position="19"/>
    </location>
</feature>
<dbReference type="Proteomes" id="UP000014500">
    <property type="component" value="Unassembled WGS sequence"/>
</dbReference>
<proteinExistence type="predicted"/>
<accession>T1JJR5</accession>
<sequence length="175" mass="19425">MTRLMLILPLLLVSGSSSGLLPITATAPTPTTTGTGSPPNPTIPAIYEAEGQILLPYAEIIEPFTAYFDGKNNKSRIDYYGGTVVTYQRADIKPYGVNQKLVYTSATERNCFQQNGTVNETATTQNVFPDLTGSNYSYEGQRTFNNQLYDVWNYLHIDSNGPEKLNTYTLWMTTV</sequence>
<dbReference type="PhylomeDB" id="T1JJR5"/>
<reference evidence="2" key="2">
    <citation type="submission" date="2015-02" db="UniProtKB">
        <authorList>
            <consortium name="EnsemblMetazoa"/>
        </authorList>
    </citation>
    <scope>IDENTIFICATION</scope>
</reference>
<name>T1JJR5_STRMM</name>